<evidence type="ECO:0000259" key="1">
    <source>
        <dbReference type="SMART" id="SM00382"/>
    </source>
</evidence>
<dbReference type="InterPro" id="IPR027417">
    <property type="entry name" value="P-loop_NTPase"/>
</dbReference>
<dbReference type="RefSeq" id="WP_258383461.1">
    <property type="nucleotide sequence ID" value="NZ_CP091430.1"/>
</dbReference>
<protein>
    <submittedName>
        <fullName evidence="2">AAA family ATPase</fullName>
    </submittedName>
</protein>
<dbReference type="InterPro" id="IPR054472">
    <property type="entry name" value="WHD"/>
</dbReference>
<dbReference type="InterPro" id="IPR003959">
    <property type="entry name" value="ATPase_AAA_core"/>
</dbReference>
<keyword evidence="3" id="KW-1185">Reference proteome</keyword>
<dbReference type="Proteomes" id="UP001057877">
    <property type="component" value="Chromosome"/>
</dbReference>
<evidence type="ECO:0000313" key="2">
    <source>
        <dbReference type="EMBL" id="UVI27375.1"/>
    </source>
</evidence>
<dbReference type="SUPFAM" id="SSF52540">
    <property type="entry name" value="P-loop containing nucleoside triphosphate hydrolases"/>
    <property type="match status" value="2"/>
</dbReference>
<name>A0ABY5S493_9BACL</name>
<dbReference type="EMBL" id="CP091430">
    <property type="protein sequence ID" value="UVI27375.1"/>
    <property type="molecule type" value="Genomic_DNA"/>
</dbReference>
<proteinExistence type="predicted"/>
<dbReference type="Gene3D" id="3.40.50.300">
    <property type="entry name" value="P-loop containing nucleotide triphosphate hydrolases"/>
    <property type="match status" value="1"/>
</dbReference>
<gene>
    <name evidence="2" type="ORF">L1F29_18040</name>
</gene>
<dbReference type="PANTHER" id="PTHR23077">
    <property type="entry name" value="AAA-FAMILY ATPASE"/>
    <property type="match status" value="1"/>
</dbReference>
<dbReference type="CDD" id="cd19481">
    <property type="entry name" value="RecA-like_protease"/>
    <property type="match status" value="1"/>
</dbReference>
<reference evidence="2" key="1">
    <citation type="submission" date="2022-01" db="EMBL/GenBank/DDBJ databases">
        <title>Paenibacillus spongiae sp. nov., isolated from marine sponge.</title>
        <authorList>
            <person name="Li Z."/>
            <person name="Zhang M."/>
        </authorList>
    </citation>
    <scope>NUCLEOTIDE SEQUENCE</scope>
    <source>
        <strain evidence="2">PHS-Z3</strain>
    </source>
</reference>
<evidence type="ECO:0000313" key="3">
    <source>
        <dbReference type="Proteomes" id="UP001057877"/>
    </source>
</evidence>
<feature type="domain" description="AAA+ ATPase" evidence="1">
    <location>
        <begin position="502"/>
        <end position="634"/>
    </location>
</feature>
<dbReference type="InterPro" id="IPR003593">
    <property type="entry name" value="AAA+_ATPase"/>
</dbReference>
<dbReference type="Gene3D" id="1.10.8.60">
    <property type="match status" value="1"/>
</dbReference>
<accession>A0ABY5S493</accession>
<dbReference type="Pfam" id="PF00004">
    <property type="entry name" value="AAA"/>
    <property type="match status" value="1"/>
</dbReference>
<dbReference type="SMART" id="SM00382">
    <property type="entry name" value="AAA"/>
    <property type="match status" value="1"/>
</dbReference>
<dbReference type="Pfam" id="PF22977">
    <property type="entry name" value="WHD"/>
    <property type="match status" value="1"/>
</dbReference>
<organism evidence="2 3">
    <name type="scientific">Paenibacillus spongiae</name>
    <dbReference type="NCBI Taxonomy" id="2909671"/>
    <lineage>
        <taxon>Bacteria</taxon>
        <taxon>Bacillati</taxon>
        <taxon>Bacillota</taxon>
        <taxon>Bacilli</taxon>
        <taxon>Bacillales</taxon>
        <taxon>Paenibacillaceae</taxon>
        <taxon>Paenibacillus</taxon>
    </lineage>
</organism>
<dbReference type="InterPro" id="IPR050168">
    <property type="entry name" value="AAA_ATPase_domain"/>
</dbReference>
<sequence>MDRLLQTTIDANLAEPPYADNSEYLMDEMKRLDLLLRISLIRQSGRTLDPALDSAEALGWSEELLTTQLHALNTCIHNRKILSMRQSIHLSLPYLAQLFQLSDMESIVLLVGLSPELDPKYEKLFARLQEDPTALRPSVHMVQRLLQTISPSRVYAQSIFDSTGKLLKYQLLHYMEPDETNYLLSRHFYVDPQIVRFLIGIEQLDGRLEGAAYFAPHREDPDMEWLHQDVINRIRSLIEKQLTPNGGLEQKLMFVLAGEPGSGKQRVAESVCRKLGISLLIGDIAVMLHHPTTFTSQLFLLCREAHIHPSALCLLHTNSLFEQPEQHRKEIAAFLDMIEKFPNLTFVLGNKPRSLLRSHGNGGLIEVDVKIPGHDLRKKLWERLADRVSFEHPPDFDAIAEKFSFTPGRIQNVLFLAQRAALWRNPEHPKVSLADLQASCYSQTEHHLYDGLADKLLPSGTFRDLIVPAEQAARLQELIDQVKYRRIVHGEWGFGEKLRRGKGLNILLHGPPGTGKTMAAEVIAGELGLDLYRIDLSQVVSKYIGETEKNLHRIFQAAEQSYAILFFDEADALFGKRTDVKDALDRHANTEIAFLLQKMEEYDGITILATNLLHNLDAAFIRRMQFSIEFPIPDESSRRDIWKAMFPADAPKSEEIDYDFLAQRFKVSGGHIKNIVLSAAFLAAKQGQSIGMAHLIPALKREMDKSGKLTSKEDFSPYYTLLGGD</sequence>